<dbReference type="Pfam" id="PF07690">
    <property type="entry name" value="MFS_1"/>
    <property type="match status" value="1"/>
</dbReference>
<organism evidence="8 9">
    <name type="scientific">Streptomyces milbemycinicus</name>
    <dbReference type="NCBI Taxonomy" id="476552"/>
    <lineage>
        <taxon>Bacteria</taxon>
        <taxon>Bacillati</taxon>
        <taxon>Actinomycetota</taxon>
        <taxon>Actinomycetes</taxon>
        <taxon>Kitasatosporales</taxon>
        <taxon>Streptomycetaceae</taxon>
        <taxon>Streptomyces</taxon>
    </lineage>
</organism>
<feature type="transmembrane region" description="Helical" evidence="7">
    <location>
        <begin position="52"/>
        <end position="70"/>
    </location>
</feature>
<dbReference type="RefSeq" id="WP_361189479.1">
    <property type="nucleotide sequence ID" value="NZ_JBJDQH010000047.1"/>
</dbReference>
<evidence type="ECO:0000256" key="4">
    <source>
        <dbReference type="ARBA" id="ARBA00023136"/>
    </source>
</evidence>
<keyword evidence="2 7" id="KW-0812">Transmembrane</keyword>
<feature type="transmembrane region" description="Helical" evidence="7">
    <location>
        <begin position="12"/>
        <end position="32"/>
    </location>
</feature>
<dbReference type="InterPro" id="IPR036259">
    <property type="entry name" value="MFS_trans_sf"/>
</dbReference>
<evidence type="ECO:0000256" key="1">
    <source>
        <dbReference type="ARBA" id="ARBA00004141"/>
    </source>
</evidence>
<keyword evidence="4 7" id="KW-0472">Membrane</keyword>
<evidence type="ECO:0000256" key="2">
    <source>
        <dbReference type="ARBA" id="ARBA00022692"/>
    </source>
</evidence>
<evidence type="ECO:0000256" key="7">
    <source>
        <dbReference type="SAM" id="Phobius"/>
    </source>
</evidence>
<proteinExistence type="predicted"/>
<keyword evidence="9" id="KW-1185">Reference proteome</keyword>
<evidence type="ECO:0000256" key="5">
    <source>
        <dbReference type="ARBA" id="ARBA00023251"/>
    </source>
</evidence>
<gene>
    <name evidence="8" type="ORF">ACI2L5_51110</name>
</gene>
<keyword evidence="5" id="KW-0046">Antibiotic resistance</keyword>
<evidence type="ECO:0000313" key="8">
    <source>
        <dbReference type="EMBL" id="MFK4273147.1"/>
    </source>
</evidence>
<dbReference type="PANTHER" id="PTHR42718:SF48">
    <property type="entry name" value="CONSERVED TWO-DOMAIN MEMBRANE PROTEIN-RELATED"/>
    <property type="match status" value="1"/>
</dbReference>
<evidence type="ECO:0000256" key="6">
    <source>
        <dbReference type="SAM" id="MobiDB-lite"/>
    </source>
</evidence>
<dbReference type="Gene3D" id="1.20.1250.20">
    <property type="entry name" value="MFS general substrate transporter like domains"/>
    <property type="match status" value="1"/>
</dbReference>
<comment type="caution">
    <text evidence="8">The sequence shown here is derived from an EMBL/GenBank/DDBJ whole genome shotgun (WGS) entry which is preliminary data.</text>
</comment>
<evidence type="ECO:0000256" key="3">
    <source>
        <dbReference type="ARBA" id="ARBA00022989"/>
    </source>
</evidence>
<accession>A0ABW8M4N6</accession>
<evidence type="ECO:0000313" key="9">
    <source>
        <dbReference type="Proteomes" id="UP001620295"/>
    </source>
</evidence>
<sequence>MVTLLTARAAQRLGHGPLVTTGGLLFAAAMLWRTCFASVDADYWLDLLPSQVLGGVGVGLTLGTLVAAGVSSLPGHRAATGSALVNSVRQISTTVGVALLVAIVGTHVGPAQRQDSRAAWLVAAALSVATAVVGVRITRTATRTRETAAPAGAPATPLTEPR</sequence>
<keyword evidence="3 7" id="KW-1133">Transmembrane helix</keyword>
<dbReference type="Proteomes" id="UP001620295">
    <property type="component" value="Unassembled WGS sequence"/>
</dbReference>
<dbReference type="PANTHER" id="PTHR42718">
    <property type="entry name" value="MAJOR FACILITATOR SUPERFAMILY MULTIDRUG TRANSPORTER MFSC"/>
    <property type="match status" value="1"/>
</dbReference>
<comment type="subcellular location">
    <subcellularLocation>
        <location evidence="1">Membrane</location>
        <topology evidence="1">Multi-pass membrane protein</topology>
    </subcellularLocation>
</comment>
<protein>
    <submittedName>
        <fullName evidence="8">MFS transporter</fullName>
    </submittedName>
</protein>
<feature type="transmembrane region" description="Helical" evidence="7">
    <location>
        <begin position="91"/>
        <end position="112"/>
    </location>
</feature>
<dbReference type="SUPFAM" id="SSF103473">
    <property type="entry name" value="MFS general substrate transporter"/>
    <property type="match status" value="1"/>
</dbReference>
<reference evidence="8 9" key="1">
    <citation type="submission" date="2024-11" db="EMBL/GenBank/DDBJ databases">
        <title>The Natural Products Discovery Center: Release of the First 8490 Sequenced Strains for Exploring Actinobacteria Biosynthetic Diversity.</title>
        <authorList>
            <person name="Kalkreuter E."/>
            <person name="Kautsar S.A."/>
            <person name="Yang D."/>
            <person name="Bader C.D."/>
            <person name="Teijaro C.N."/>
            <person name="Fluegel L."/>
            <person name="Davis C.M."/>
            <person name="Simpson J.R."/>
            <person name="Lauterbach L."/>
            <person name="Steele A.D."/>
            <person name="Gui C."/>
            <person name="Meng S."/>
            <person name="Li G."/>
            <person name="Viehrig K."/>
            <person name="Ye F."/>
            <person name="Su P."/>
            <person name="Kiefer A.F."/>
            <person name="Nichols A."/>
            <person name="Cepeda A.J."/>
            <person name="Yan W."/>
            <person name="Fan B."/>
            <person name="Jiang Y."/>
            <person name="Adhikari A."/>
            <person name="Zheng C.-J."/>
            <person name="Schuster L."/>
            <person name="Cowan T.M."/>
            <person name="Smanski M.J."/>
            <person name="Chevrette M.G."/>
            <person name="De Carvalho L.P.S."/>
            <person name="Shen B."/>
        </authorList>
    </citation>
    <scope>NUCLEOTIDE SEQUENCE [LARGE SCALE GENOMIC DNA]</scope>
    <source>
        <strain evidence="8 9">NPDC020863</strain>
    </source>
</reference>
<feature type="region of interest" description="Disordered" evidence="6">
    <location>
        <begin position="143"/>
        <end position="162"/>
    </location>
</feature>
<name>A0ABW8M4N6_9ACTN</name>
<feature type="transmembrane region" description="Helical" evidence="7">
    <location>
        <begin position="118"/>
        <end position="137"/>
    </location>
</feature>
<dbReference type="InterPro" id="IPR011701">
    <property type="entry name" value="MFS"/>
</dbReference>
<dbReference type="EMBL" id="JBJDQH010000047">
    <property type="protein sequence ID" value="MFK4273147.1"/>
    <property type="molecule type" value="Genomic_DNA"/>
</dbReference>